<dbReference type="SFLD" id="SFLDG01129">
    <property type="entry name" value="C1.5:_HAD__Beta-PGM__Phosphata"/>
    <property type="match status" value="1"/>
</dbReference>
<dbReference type="PANTHER" id="PTHR43434:SF1">
    <property type="entry name" value="PHOSPHOGLYCOLATE PHOSPHATASE"/>
    <property type="match status" value="1"/>
</dbReference>
<dbReference type="RefSeq" id="WP_198617040.1">
    <property type="nucleotide sequence ID" value="NZ_JABANU010000002.1"/>
</dbReference>
<dbReference type="Gene3D" id="3.40.50.1000">
    <property type="entry name" value="HAD superfamily/HAD-like"/>
    <property type="match status" value="1"/>
</dbReference>
<dbReference type="Pfam" id="PF00702">
    <property type="entry name" value="Hydrolase"/>
    <property type="match status" value="1"/>
</dbReference>
<dbReference type="InterPro" id="IPR023214">
    <property type="entry name" value="HAD_sf"/>
</dbReference>
<name>A0ABS0T674_9STAP</name>
<protein>
    <submittedName>
        <fullName evidence="1">HAD family hydrolase</fullName>
    </submittedName>
</protein>
<proteinExistence type="predicted"/>
<evidence type="ECO:0000313" key="1">
    <source>
        <dbReference type="EMBL" id="MBI5974251.1"/>
    </source>
</evidence>
<dbReference type="SUPFAM" id="SSF56784">
    <property type="entry name" value="HAD-like"/>
    <property type="match status" value="1"/>
</dbReference>
<gene>
    <name evidence="1" type="ORF">HHH54_01405</name>
</gene>
<comment type="caution">
    <text evidence="1">The sequence shown here is derived from an EMBL/GenBank/DDBJ whole genome shotgun (WGS) entry which is preliminary data.</text>
</comment>
<dbReference type="Proteomes" id="UP000751852">
    <property type="component" value="Unassembled WGS sequence"/>
</dbReference>
<dbReference type="InterPro" id="IPR050155">
    <property type="entry name" value="HAD-like_hydrolase_sf"/>
</dbReference>
<dbReference type="EMBL" id="JABANU010000002">
    <property type="protein sequence ID" value="MBI5974251.1"/>
    <property type="molecule type" value="Genomic_DNA"/>
</dbReference>
<keyword evidence="1" id="KW-0378">Hydrolase</keyword>
<reference evidence="1 2" key="1">
    <citation type="submission" date="2020-04" db="EMBL/GenBank/DDBJ databases">
        <title>Staphylococcus species from domestic dog.</title>
        <authorList>
            <person name="Paterson G.K."/>
        </authorList>
    </citation>
    <scope>NUCLEOTIDE SEQUENCE [LARGE SCALE GENOMIC DNA]</scope>
    <source>
        <strain evidence="1 2">H16/1A</strain>
    </source>
</reference>
<keyword evidence="2" id="KW-1185">Reference proteome</keyword>
<sequence>MTKAILFDVDGVFLDESRCFDVSALTVFELLYDQSYLNLDSSIDLKSVSESEIQEIRQEIFNNDITLNRLKSLGLNSNWDMLFVVFAVHFAALLKSLPKDVREHFLNQTHIHQETLKNLGYKMTVTKIDNELPLRFVEKVSKGKEAIYQDLKRYVSEFLDTTAVHLFDIQSSLWMLCQEIYQEWYLGSDLYAKVEGKTPRTKFKKGYIYQEQTLAPVDQIKALLTYLTEKNYTLGIATGRPRTETIVPFESLGLLKYFDVNHIATASEVLKTEMNYPELRPLAKPNPFTYITSYLGNDEKRYEDYATHQEQRFKEETITIVGDSLADLFSAQKLGTHFIGTLTGLKGELAAEELKSHGATHLVKNVLDIKAFF</sequence>
<organism evidence="1 2">
    <name type="scientific">Staphylococcus canis</name>
    <dbReference type="NCBI Taxonomy" id="2724942"/>
    <lineage>
        <taxon>Bacteria</taxon>
        <taxon>Bacillati</taxon>
        <taxon>Bacillota</taxon>
        <taxon>Bacilli</taxon>
        <taxon>Bacillales</taxon>
        <taxon>Staphylococcaceae</taxon>
        <taxon>Staphylococcus</taxon>
    </lineage>
</organism>
<dbReference type="PANTHER" id="PTHR43434">
    <property type="entry name" value="PHOSPHOGLYCOLATE PHOSPHATASE"/>
    <property type="match status" value="1"/>
</dbReference>
<dbReference type="SFLD" id="SFLDS00003">
    <property type="entry name" value="Haloacid_Dehalogenase"/>
    <property type="match status" value="1"/>
</dbReference>
<evidence type="ECO:0000313" key="2">
    <source>
        <dbReference type="Proteomes" id="UP000751852"/>
    </source>
</evidence>
<dbReference type="InterPro" id="IPR036412">
    <property type="entry name" value="HAD-like_sf"/>
</dbReference>
<dbReference type="GO" id="GO:0016787">
    <property type="term" value="F:hydrolase activity"/>
    <property type="evidence" value="ECO:0007669"/>
    <property type="project" value="UniProtKB-KW"/>
</dbReference>
<accession>A0ABS0T674</accession>